<dbReference type="Pfam" id="PF12705">
    <property type="entry name" value="PDDEXK_1"/>
    <property type="match status" value="1"/>
</dbReference>
<evidence type="ECO:0000256" key="2">
    <source>
        <dbReference type="ARBA" id="ARBA00022741"/>
    </source>
</evidence>
<comment type="catalytic activity">
    <reaction evidence="12 13">
        <text>ATP + H2O = ADP + phosphate + H(+)</text>
        <dbReference type="Rhea" id="RHEA:13065"/>
        <dbReference type="ChEBI" id="CHEBI:15377"/>
        <dbReference type="ChEBI" id="CHEBI:15378"/>
        <dbReference type="ChEBI" id="CHEBI:30616"/>
        <dbReference type="ChEBI" id="CHEBI:43474"/>
        <dbReference type="ChEBI" id="CHEBI:456216"/>
        <dbReference type="EC" id="5.6.2.4"/>
    </reaction>
</comment>
<comment type="cofactor">
    <cofactor evidence="13">
        <name>Mg(2+)</name>
        <dbReference type="ChEBI" id="CHEBI:18420"/>
    </cofactor>
</comment>
<comment type="caution">
    <text evidence="17">The sequence shown here is derived from an EMBL/GenBank/DDBJ whole genome shotgun (WGS) entry which is preliminary data.</text>
</comment>
<dbReference type="GO" id="GO:0043138">
    <property type="term" value="F:3'-5' DNA helicase activity"/>
    <property type="evidence" value="ECO:0007669"/>
    <property type="project" value="UniProtKB-UniRule"/>
</dbReference>
<dbReference type="SUPFAM" id="SSF52540">
    <property type="entry name" value="P-loop containing nucleoside triphosphate hydrolases"/>
    <property type="match status" value="1"/>
</dbReference>
<comment type="similarity">
    <text evidence="13">Belongs to the helicase family. AddA subfamily.</text>
</comment>
<dbReference type="Proteomes" id="UP000050833">
    <property type="component" value="Unassembled WGS sequence"/>
</dbReference>
<dbReference type="Gene3D" id="1.10.486.10">
    <property type="entry name" value="PCRA, domain 4"/>
    <property type="match status" value="1"/>
</dbReference>
<dbReference type="FunFam" id="3.40.50.300:FF:001236">
    <property type="entry name" value="ATP-dependent helicase/nuclease subunit A"/>
    <property type="match status" value="1"/>
</dbReference>
<evidence type="ECO:0000256" key="3">
    <source>
        <dbReference type="ARBA" id="ARBA00022763"/>
    </source>
</evidence>
<dbReference type="RefSeq" id="WP_055946265.1">
    <property type="nucleotide sequence ID" value="NZ_LLKB01000007.1"/>
</dbReference>
<name>A0AAW3JNU5_9FIRM</name>
<comment type="catalytic activity">
    <reaction evidence="11 13">
        <text>Couples ATP hydrolysis with the unwinding of duplex DNA by translocating in the 3'-5' direction.</text>
        <dbReference type="EC" id="5.6.2.4"/>
    </reaction>
</comment>
<evidence type="ECO:0000259" key="15">
    <source>
        <dbReference type="PROSITE" id="PS51198"/>
    </source>
</evidence>
<keyword evidence="8 13" id="KW-0238">DNA-binding</keyword>
<feature type="domain" description="UvrD-like helicase ATP-binding" evidence="15">
    <location>
        <begin position="4"/>
        <end position="483"/>
    </location>
</feature>
<protein>
    <recommendedName>
        <fullName evidence="13">ATP-dependent helicase/nuclease subunit A</fullName>
        <ecNumber evidence="13">3.1.-.-</ecNumber>
        <ecNumber evidence="13">5.6.2.4</ecNumber>
    </recommendedName>
    <alternativeName>
        <fullName evidence="13">ATP-dependent helicase/nuclease AddA</fullName>
    </alternativeName>
    <alternativeName>
        <fullName evidence="13">DNA 3'-5' helicase AddA</fullName>
    </alternativeName>
</protein>
<proteinExistence type="inferred from homology"/>
<dbReference type="InterPro" id="IPR000212">
    <property type="entry name" value="DNA_helicase_UvrD/REP"/>
</dbReference>
<evidence type="ECO:0000256" key="8">
    <source>
        <dbReference type="ARBA" id="ARBA00023125"/>
    </source>
</evidence>
<dbReference type="PANTHER" id="PTHR11070">
    <property type="entry name" value="UVRD / RECB / PCRA DNA HELICASE FAMILY MEMBER"/>
    <property type="match status" value="1"/>
</dbReference>
<dbReference type="InterPro" id="IPR014152">
    <property type="entry name" value="AddA"/>
</dbReference>
<evidence type="ECO:0000256" key="13">
    <source>
        <dbReference type="HAMAP-Rule" id="MF_01451"/>
    </source>
</evidence>
<evidence type="ECO:0000256" key="4">
    <source>
        <dbReference type="ARBA" id="ARBA00022801"/>
    </source>
</evidence>
<evidence type="ECO:0000256" key="14">
    <source>
        <dbReference type="PROSITE-ProRule" id="PRU00560"/>
    </source>
</evidence>
<dbReference type="GO" id="GO:0033202">
    <property type="term" value="C:DNA helicase complex"/>
    <property type="evidence" value="ECO:0007669"/>
    <property type="project" value="TreeGrafter"/>
</dbReference>
<dbReference type="PANTHER" id="PTHR11070:SF48">
    <property type="entry name" value="ATP-DEPENDENT HELICASE_NUCLEASE SUBUNIT A"/>
    <property type="match status" value="1"/>
</dbReference>
<dbReference type="Gene3D" id="3.40.50.300">
    <property type="entry name" value="P-loop containing nucleotide triphosphate hydrolases"/>
    <property type="match status" value="3"/>
</dbReference>
<evidence type="ECO:0000256" key="7">
    <source>
        <dbReference type="ARBA" id="ARBA00022840"/>
    </source>
</evidence>
<keyword evidence="4 13" id="KW-0378">Hydrolase</keyword>
<dbReference type="Gene3D" id="3.90.320.10">
    <property type="match status" value="1"/>
</dbReference>
<evidence type="ECO:0000256" key="9">
    <source>
        <dbReference type="ARBA" id="ARBA00023204"/>
    </source>
</evidence>
<organism evidence="17 18">
    <name type="scientific">Butyribacter intestini</name>
    <dbReference type="NCBI Taxonomy" id="1703332"/>
    <lineage>
        <taxon>Bacteria</taxon>
        <taxon>Bacillati</taxon>
        <taxon>Bacillota</taxon>
        <taxon>Clostridia</taxon>
        <taxon>Lachnospirales</taxon>
        <taxon>Lachnospiraceae</taxon>
        <taxon>Butyribacter</taxon>
    </lineage>
</organism>
<evidence type="ECO:0000259" key="16">
    <source>
        <dbReference type="PROSITE" id="PS51217"/>
    </source>
</evidence>
<comment type="function">
    <text evidence="13">The heterodimer acts as both an ATP-dependent DNA helicase and an ATP-dependent, dual-direction single-stranded exonuclease. Recognizes the chi site generating a DNA molecule suitable for the initiation of homologous recombination. The AddA nuclease domain is required for chi fragment generation; this subunit has the helicase and 3' -&gt; 5' nuclease activities.</text>
</comment>
<dbReference type="Pfam" id="PF13361">
    <property type="entry name" value="UvrD_C"/>
    <property type="match status" value="1"/>
</dbReference>
<dbReference type="PROSITE" id="PS51217">
    <property type="entry name" value="UVRD_HELICASE_CTER"/>
    <property type="match status" value="1"/>
</dbReference>
<evidence type="ECO:0000256" key="5">
    <source>
        <dbReference type="ARBA" id="ARBA00022806"/>
    </source>
</evidence>
<dbReference type="SUPFAM" id="SSF52980">
    <property type="entry name" value="Restriction endonuclease-like"/>
    <property type="match status" value="1"/>
</dbReference>
<keyword evidence="6 13" id="KW-0269">Exonuclease</keyword>
<keyword evidence="10 13" id="KW-0413">Isomerase</keyword>
<accession>A0AAW3JNU5</accession>
<dbReference type="EMBL" id="LLKB01000007">
    <property type="protein sequence ID" value="KQC84081.1"/>
    <property type="molecule type" value="Genomic_DNA"/>
</dbReference>
<evidence type="ECO:0000256" key="6">
    <source>
        <dbReference type="ARBA" id="ARBA00022839"/>
    </source>
</evidence>
<dbReference type="Gene3D" id="6.10.250.2380">
    <property type="match status" value="1"/>
</dbReference>
<dbReference type="InterPro" id="IPR014017">
    <property type="entry name" value="DNA_helicase_UvrD-like_C"/>
</dbReference>
<feature type="domain" description="UvrD-like helicase C-terminal" evidence="16">
    <location>
        <begin position="504"/>
        <end position="816"/>
    </location>
</feature>
<evidence type="ECO:0000256" key="1">
    <source>
        <dbReference type="ARBA" id="ARBA00022722"/>
    </source>
</evidence>
<gene>
    <name evidence="13" type="primary">addA</name>
    <name evidence="17" type="ORF">APZ18_14280</name>
</gene>
<dbReference type="Pfam" id="PF00580">
    <property type="entry name" value="UvrD-helicase"/>
    <property type="match status" value="1"/>
</dbReference>
<evidence type="ECO:0000256" key="12">
    <source>
        <dbReference type="ARBA" id="ARBA00048988"/>
    </source>
</evidence>
<dbReference type="EC" id="3.1.-.-" evidence="13"/>
<dbReference type="NCBIfam" id="TIGR02785">
    <property type="entry name" value="addA_Gpos"/>
    <property type="match status" value="1"/>
</dbReference>
<feature type="binding site" evidence="14">
    <location>
        <begin position="25"/>
        <end position="32"/>
    </location>
    <ligand>
        <name>ATP</name>
        <dbReference type="ChEBI" id="CHEBI:30616"/>
    </ligand>
</feature>
<evidence type="ECO:0000313" key="17">
    <source>
        <dbReference type="EMBL" id="KQC84081.1"/>
    </source>
</evidence>
<keyword evidence="3 13" id="KW-0227">DNA damage</keyword>
<evidence type="ECO:0000256" key="10">
    <source>
        <dbReference type="ARBA" id="ARBA00023235"/>
    </source>
</evidence>
<dbReference type="GO" id="GO:0008408">
    <property type="term" value="F:3'-5' exonuclease activity"/>
    <property type="evidence" value="ECO:0007669"/>
    <property type="project" value="UniProtKB-UniRule"/>
</dbReference>
<evidence type="ECO:0000256" key="11">
    <source>
        <dbReference type="ARBA" id="ARBA00034617"/>
    </source>
</evidence>
<dbReference type="GO" id="GO:0005829">
    <property type="term" value="C:cytosol"/>
    <property type="evidence" value="ECO:0007669"/>
    <property type="project" value="TreeGrafter"/>
</dbReference>
<sequence>MGDTRWTDDQQRVIDARNCNLLVSAAAGSGKTAVLVERIIKMITDEKNNVDIDRLLVVTFTNAAAVEMKTRVGEAIESRLLEEPDNEHLQRQASLLHNAQITTMHSFCQYVIRNYFHVIDIDPAFKVANENDMKIAQSEILAELIEQRYETEKDNENSAFHLFSEMFAHGRDDSKIESIVLELYGKAMSYPWPEKWLNSITDIYKCENVQSLEKTKWIGELVSYVKELVNSYKLLAEKAIKICDEPDGPAKYRAAFEDDIRQFDDICKAENFEELSAAFGKVSRMDKGRITKKDNVDAEKKDMASAFRDAYFSSQGGMIKLQEKFFNKTLEQQIQELNEMAPAVEELVKLTIDFIHAFAKRKREDGVIDFNDMEHFALAILTSENKEGEVVPSKVAEELREYYQEIMTDEYQDSNYVQELILTSISGEPATAPYMFMVGDVKQSIYGFRLARPELFMNKYNSYSLEGGTKEHRIDLKQNFRSRACVLESSNAVFEKIMKPCLGGVEYDEAARLVPGRVYEETDKKTAEKASIILIDKKADNDDGMMDKELEAAAIGNKIIEMVQGENPLYVWGKQGYHRVTYSDIVILLRSVQGWTEPFLETLSDMGIPVSAGTKAGFYESIEILTMTNLLRIIDNPRQDIPLVSVLRSVFVGLSDDELAAIAVMPRTLDYWDAMSLFVKTVRKEDGTEKYMTNIVLDEKEADELADRLEDFMDKLNYYRELAKELPVDKIIQTIYDETDFYDIMSAMPAGEKRAANLDILLGQARDYAANGHHGIFKFTHFVENIKKAALDIGEASVNNESMNAVRIMTMHKSKGLQFPVVFVSGLGKSVNLMEANDKVIINSDYGVGTDYVNLKLMYTEKSLFNNFLRSRIKVNALAEEVRMLYVAMTRAEEKLFLTGVSANILQGNMGARGEGKKKITTWKEKGQNLEFSGLLSLTKHIDMIMAAIADRPVFKECIEELESEKVYGTNDELFDLEVVSVNNIVSVSKENREIAKQKEKELINWDASKVYDKEMKDYIAQNLEFSYKYENELGIPVKVSVSELKRIAMEKLDEFNAGDVEENPVREEEISLFDGSYEECSLDGKNNENVAESKYADIPRPDFMKKEEVKTGAARGTLYHLVMEHIPYERLDKDFDFALFIEELVQGGYMTEEDAKALNVKKFEWFAKSRLCGRMRAAAETGELKREQPFMIGIPANEVYPDNSDSDELIMIQGIIDAFFYEGEDIILVDYKTDFVMKGQEEKLVERYKTQLDYYARAIESVTGKKVNEKIIYSFSLGKTIEVE</sequence>
<dbReference type="PROSITE" id="PS51198">
    <property type="entry name" value="UVRD_HELICASE_ATP_BIND"/>
    <property type="match status" value="1"/>
</dbReference>
<keyword evidence="1 13" id="KW-0540">Nuclease</keyword>
<dbReference type="GO" id="GO:0005524">
    <property type="term" value="F:ATP binding"/>
    <property type="evidence" value="ECO:0007669"/>
    <property type="project" value="UniProtKB-UniRule"/>
</dbReference>
<comment type="subunit">
    <text evidence="13">Heterodimer of AddA and AddB/RexB.</text>
</comment>
<dbReference type="InterPro" id="IPR027417">
    <property type="entry name" value="P-loop_NTPase"/>
</dbReference>
<evidence type="ECO:0000313" key="18">
    <source>
        <dbReference type="Proteomes" id="UP000050833"/>
    </source>
</evidence>
<keyword evidence="9 13" id="KW-0234">DNA repair</keyword>
<dbReference type="HAMAP" id="MF_01451">
    <property type="entry name" value="AddA"/>
    <property type="match status" value="1"/>
</dbReference>
<keyword evidence="7 13" id="KW-0067">ATP-binding</keyword>
<keyword evidence="18" id="KW-1185">Reference proteome</keyword>
<dbReference type="InterPro" id="IPR011604">
    <property type="entry name" value="PDDEXK-like_dom_sf"/>
</dbReference>
<dbReference type="EC" id="5.6.2.4" evidence="13"/>
<dbReference type="InterPro" id="IPR038726">
    <property type="entry name" value="PDDEXK_AddAB-type"/>
</dbReference>
<dbReference type="Gene3D" id="3.30.160.800">
    <property type="match status" value="1"/>
</dbReference>
<reference evidence="17 18" key="1">
    <citation type="submission" date="2015-10" db="EMBL/GenBank/DDBJ databases">
        <title>Butyribacter intestini gen. nov., sp. nov., a butyric acid-producing bacterium of the family Lachnospiraceae isolated from the human faeces.</title>
        <authorList>
            <person name="Zou Y."/>
            <person name="Xue W."/>
            <person name="Luo G."/>
            <person name="Lv M."/>
        </authorList>
    </citation>
    <scope>NUCLEOTIDE SEQUENCE [LARGE SCALE GENOMIC DNA]</scope>
    <source>
        <strain evidence="17 18">TF01-11</strain>
    </source>
</reference>
<dbReference type="InterPro" id="IPR011335">
    <property type="entry name" value="Restrct_endonuc-II-like"/>
</dbReference>
<dbReference type="GO" id="GO:0003690">
    <property type="term" value="F:double-stranded DNA binding"/>
    <property type="evidence" value="ECO:0007669"/>
    <property type="project" value="UniProtKB-UniRule"/>
</dbReference>
<keyword evidence="5 13" id="KW-0347">Helicase</keyword>
<keyword evidence="2 13" id="KW-0547">Nucleotide-binding</keyword>
<dbReference type="InterPro" id="IPR014016">
    <property type="entry name" value="UvrD-like_ATP-bd"/>
</dbReference>
<dbReference type="GO" id="GO:0000724">
    <property type="term" value="P:double-strand break repair via homologous recombination"/>
    <property type="evidence" value="ECO:0007669"/>
    <property type="project" value="UniProtKB-UniRule"/>
</dbReference>